<organism evidence="2 3">
    <name type="scientific">Stieleria magnilauensis</name>
    <dbReference type="NCBI Taxonomy" id="2527963"/>
    <lineage>
        <taxon>Bacteria</taxon>
        <taxon>Pseudomonadati</taxon>
        <taxon>Planctomycetota</taxon>
        <taxon>Planctomycetia</taxon>
        <taxon>Pirellulales</taxon>
        <taxon>Pirellulaceae</taxon>
        <taxon>Stieleria</taxon>
    </lineage>
</organism>
<dbReference type="Proteomes" id="UP000318081">
    <property type="component" value="Chromosome"/>
</dbReference>
<evidence type="ECO:0000313" key="3">
    <source>
        <dbReference type="Proteomes" id="UP000318081"/>
    </source>
</evidence>
<keyword evidence="1" id="KW-1133">Transmembrane helix</keyword>
<accession>A0ABX5XHB6</accession>
<keyword evidence="3" id="KW-1185">Reference proteome</keyword>
<proteinExistence type="predicted"/>
<feature type="transmembrane region" description="Helical" evidence="1">
    <location>
        <begin position="13"/>
        <end position="31"/>
    </location>
</feature>
<gene>
    <name evidence="2" type="ORF">TBK1r_02930</name>
</gene>
<evidence type="ECO:0000256" key="1">
    <source>
        <dbReference type="SAM" id="Phobius"/>
    </source>
</evidence>
<reference evidence="2 3" key="1">
    <citation type="submission" date="2019-02" db="EMBL/GenBank/DDBJ databases">
        <title>Deep-cultivation of Planctomycetes and their phenomic and genomic characterization uncovers novel biology.</title>
        <authorList>
            <person name="Wiegand S."/>
            <person name="Jogler M."/>
            <person name="Boedeker C."/>
            <person name="Pinto D."/>
            <person name="Vollmers J."/>
            <person name="Rivas-Marin E."/>
            <person name="Kohn T."/>
            <person name="Peeters S.H."/>
            <person name="Heuer A."/>
            <person name="Rast P."/>
            <person name="Oberbeckmann S."/>
            <person name="Bunk B."/>
            <person name="Jeske O."/>
            <person name="Meyerdierks A."/>
            <person name="Storesund J.E."/>
            <person name="Kallscheuer N."/>
            <person name="Luecker S."/>
            <person name="Lage O.M."/>
            <person name="Pohl T."/>
            <person name="Merkel B.J."/>
            <person name="Hornburger P."/>
            <person name="Mueller R.-W."/>
            <person name="Bruemmer F."/>
            <person name="Labrenz M."/>
            <person name="Spormann A.M."/>
            <person name="Op den Camp H."/>
            <person name="Overmann J."/>
            <person name="Amann R."/>
            <person name="Jetten M.S.M."/>
            <person name="Mascher T."/>
            <person name="Medema M.H."/>
            <person name="Devos D.P."/>
            <person name="Kaster A.-K."/>
            <person name="Ovreas L."/>
            <person name="Rohde M."/>
            <person name="Galperin M.Y."/>
            <person name="Jogler C."/>
        </authorList>
    </citation>
    <scope>NUCLEOTIDE SEQUENCE [LARGE SCALE GENOMIC DNA]</scope>
    <source>
        <strain evidence="2 3">TBK1r</strain>
    </source>
</reference>
<evidence type="ECO:0000313" key="2">
    <source>
        <dbReference type="EMBL" id="QDV81378.1"/>
    </source>
</evidence>
<dbReference type="EMBL" id="CP036432">
    <property type="protein sequence ID" value="QDV81378.1"/>
    <property type="molecule type" value="Genomic_DNA"/>
</dbReference>
<keyword evidence="1" id="KW-0812">Transmembrane</keyword>
<evidence type="ECO:0008006" key="4">
    <source>
        <dbReference type="Google" id="ProtNLM"/>
    </source>
</evidence>
<name>A0ABX5XHB6_9BACT</name>
<sequence length="52" mass="5579">MSDALFAAGDGDAFLGLLIIVGIVWGLFALFSGKPKGYDVRTNAHTKITPRR</sequence>
<protein>
    <recommendedName>
        <fullName evidence="4">MetS family NSS transporter small subunit</fullName>
    </recommendedName>
</protein>
<keyword evidence="1" id="KW-0472">Membrane</keyword>
<dbReference type="RefSeq" id="WP_419580854.1">
    <property type="nucleotide sequence ID" value="NZ_CP036432.1"/>
</dbReference>